<feature type="compositionally biased region" description="Polar residues" evidence="1">
    <location>
        <begin position="621"/>
        <end position="630"/>
    </location>
</feature>
<name>A0A510XQQ3_9GAMM</name>
<dbReference type="InterPro" id="IPR038610">
    <property type="entry name" value="FliK-like_C_sf"/>
</dbReference>
<dbReference type="AlphaFoldDB" id="A0A510XQQ3"/>
<organism evidence="3 4">
    <name type="scientific">Pseudoalteromonas espejiana</name>
    <dbReference type="NCBI Taxonomy" id="28107"/>
    <lineage>
        <taxon>Bacteria</taxon>
        <taxon>Pseudomonadati</taxon>
        <taxon>Pseudomonadota</taxon>
        <taxon>Gammaproteobacteria</taxon>
        <taxon>Alteromonadales</taxon>
        <taxon>Pseudoalteromonadaceae</taxon>
        <taxon>Pseudoalteromonas</taxon>
    </lineage>
</organism>
<protein>
    <submittedName>
        <fullName evidence="3">Flagellar hook-length control protein FliK</fullName>
    </submittedName>
</protein>
<keyword evidence="4" id="KW-1185">Reference proteome</keyword>
<accession>A0A510XQQ3</accession>
<evidence type="ECO:0000259" key="2">
    <source>
        <dbReference type="Pfam" id="PF02120"/>
    </source>
</evidence>
<feature type="domain" description="Flagellar hook-length control protein-like C-terminal" evidence="2">
    <location>
        <begin position="549"/>
        <end position="630"/>
    </location>
</feature>
<proteinExistence type="predicted"/>
<feature type="region of interest" description="Disordered" evidence="1">
    <location>
        <begin position="117"/>
        <end position="142"/>
    </location>
</feature>
<feature type="region of interest" description="Disordered" evidence="1">
    <location>
        <begin position="621"/>
        <end position="677"/>
    </location>
</feature>
<keyword evidence="3" id="KW-0966">Cell projection</keyword>
<dbReference type="OrthoDB" id="1792985at2"/>
<evidence type="ECO:0000256" key="1">
    <source>
        <dbReference type="SAM" id="MobiDB-lite"/>
    </source>
</evidence>
<feature type="compositionally biased region" description="Polar residues" evidence="1">
    <location>
        <begin position="661"/>
        <end position="677"/>
    </location>
</feature>
<reference evidence="3 4" key="1">
    <citation type="submission" date="2019-07" db="EMBL/GenBank/DDBJ databases">
        <title>Whole genome shotgun sequence of Pseudoalteromonas espejiana NBRC 102222.</title>
        <authorList>
            <person name="Hosoyama A."/>
            <person name="Uohara A."/>
            <person name="Ohji S."/>
            <person name="Ichikawa N."/>
        </authorList>
    </citation>
    <scope>NUCLEOTIDE SEQUENCE [LARGE SCALE GENOMIC DNA]</scope>
    <source>
        <strain evidence="3 4">NBRC 102222</strain>
    </source>
</reference>
<dbReference type="PANTHER" id="PTHR37533">
    <property type="entry name" value="FLAGELLAR HOOK-LENGTH CONTROL PROTEIN"/>
    <property type="match status" value="1"/>
</dbReference>
<keyword evidence="3" id="KW-0969">Cilium</keyword>
<evidence type="ECO:0000313" key="4">
    <source>
        <dbReference type="Proteomes" id="UP000321419"/>
    </source>
</evidence>
<keyword evidence="3" id="KW-0282">Flagellum</keyword>
<dbReference type="InterPro" id="IPR052563">
    <property type="entry name" value="FliK"/>
</dbReference>
<dbReference type="InterPro" id="IPR021136">
    <property type="entry name" value="Flagellar_hook_control-like_C"/>
</dbReference>
<dbReference type="CDD" id="cd17470">
    <property type="entry name" value="T3SS_Flik_C"/>
    <property type="match status" value="1"/>
</dbReference>
<evidence type="ECO:0000313" key="3">
    <source>
        <dbReference type="EMBL" id="GEK53353.1"/>
    </source>
</evidence>
<dbReference type="Proteomes" id="UP000321419">
    <property type="component" value="Unassembled WGS sequence"/>
</dbReference>
<dbReference type="EMBL" id="BJUM01000002">
    <property type="protein sequence ID" value="GEK53353.1"/>
    <property type="molecule type" value="Genomic_DNA"/>
</dbReference>
<dbReference type="Pfam" id="PF02120">
    <property type="entry name" value="Flg_hook"/>
    <property type="match status" value="1"/>
</dbReference>
<sequence length="677" mass="72913">MAINDISIAATAEKDSFLAFKDSDLSTDKASKTLFLSQLQDADKSHMAETSSNANTQQSLIALEGAEDEAHNQDAEKSTHSELENSDVLTGDSVLAQINSSQALDVSVKKHGYIEENTQPSKQALTPAAVMDSQGDKTTTSETLTDEDAQRLNSATSDVSLIKNSSLKSALVTSEVQLPVSGAANAKTISESPKNELKERTLTDTSTSKTPIAQAVNAQLNTAVNAAESKADLAALGSEAASQAQESLTVSDGEIEQLVKELSLTASDSKQSMAQTSLTTTSKLFSSLTDDQRAQLNLKIETLSNDGLTPKSNSSIDSIKQLLNEFAVQNKETATSEEPTIQLQLKTLSSTEKQALLNQLNNYVSAEQPSGKTLDKVNESIKDLQALIEAEPNQSKVLPAASNTSSILKAEQSNGSTVANSISSSVNSDAQSSVKLQSLQTSDVSIDDFDALNKELQQQSLAKESNSQAALPRVAQVFSLIMNGLNSTQEQINTQYDSLSYEQSIIENQALQSQQLQTNSAQVKQVNIDASMMQAINIVKSDAAKMLQERVSSMLSISNKEAEIRLDPPEMGSMQIRIRSDAEQAQINFVVQNQQAKEALEQSMPRLREMLAEQGIDLGESSISYGQSSGDENEQNAEHSQEQMANKNTEQDKNDELVGANLQSSRQQTSSSIDYYA</sequence>
<dbReference type="Gene3D" id="3.30.750.140">
    <property type="match status" value="1"/>
</dbReference>
<gene>
    <name evidence="3" type="ORF">PES01_01980</name>
</gene>
<dbReference type="RefSeq" id="WP_089348291.1">
    <property type="nucleotide sequence ID" value="NZ_BJUM01000002.1"/>
</dbReference>
<comment type="caution">
    <text evidence="3">The sequence shown here is derived from an EMBL/GenBank/DDBJ whole genome shotgun (WGS) entry which is preliminary data.</text>
</comment>
<dbReference type="PANTHER" id="PTHR37533:SF2">
    <property type="entry name" value="FLAGELLAR HOOK-LENGTH CONTROL PROTEIN"/>
    <property type="match status" value="1"/>
</dbReference>